<name>A0ABW1KLS5_9ACTN</name>
<dbReference type="Proteomes" id="UP001596203">
    <property type="component" value="Unassembled WGS sequence"/>
</dbReference>
<keyword evidence="2" id="KW-1185">Reference proteome</keyword>
<comment type="caution">
    <text evidence="1">The sequence shown here is derived from an EMBL/GenBank/DDBJ whole genome shotgun (WGS) entry which is preliminary data.</text>
</comment>
<evidence type="ECO:0000313" key="1">
    <source>
        <dbReference type="EMBL" id="MFC6021838.1"/>
    </source>
</evidence>
<proteinExistence type="predicted"/>
<reference evidence="2" key="1">
    <citation type="journal article" date="2019" name="Int. J. Syst. Evol. Microbiol.">
        <title>The Global Catalogue of Microorganisms (GCM) 10K type strain sequencing project: providing services to taxonomists for standard genome sequencing and annotation.</title>
        <authorList>
            <consortium name="The Broad Institute Genomics Platform"/>
            <consortium name="The Broad Institute Genome Sequencing Center for Infectious Disease"/>
            <person name="Wu L."/>
            <person name="Ma J."/>
        </authorList>
    </citation>
    <scope>NUCLEOTIDE SEQUENCE [LARGE SCALE GENOMIC DNA]</scope>
    <source>
        <strain evidence="2">ZS-35-S2</strain>
    </source>
</reference>
<accession>A0ABW1KLS5</accession>
<organism evidence="1 2">
    <name type="scientific">Plantactinospora solaniradicis</name>
    <dbReference type="NCBI Taxonomy" id="1723736"/>
    <lineage>
        <taxon>Bacteria</taxon>
        <taxon>Bacillati</taxon>
        <taxon>Actinomycetota</taxon>
        <taxon>Actinomycetes</taxon>
        <taxon>Micromonosporales</taxon>
        <taxon>Micromonosporaceae</taxon>
        <taxon>Plantactinospora</taxon>
    </lineage>
</organism>
<dbReference type="RefSeq" id="WP_377430562.1">
    <property type="nucleotide sequence ID" value="NZ_JBHSPR010000053.1"/>
</dbReference>
<gene>
    <name evidence="1" type="ORF">ACFP2T_37460</name>
</gene>
<sequence>MTVQETLVGEGLAAGCLSLGVSAVTTDFQRLNSSFARTWPAFPPAGTMFRGIKATLVRNDIRRILDMSSERRSHNAAWENRGAWWVPYISQDGWKPDDVTDLIAEGHGIPAGLWTSLAEAFVTALGDGHVRRVDQE</sequence>
<evidence type="ECO:0000313" key="2">
    <source>
        <dbReference type="Proteomes" id="UP001596203"/>
    </source>
</evidence>
<protein>
    <submittedName>
        <fullName evidence="1">Uncharacterized protein</fullName>
    </submittedName>
</protein>
<dbReference type="EMBL" id="JBHSPR010000053">
    <property type="protein sequence ID" value="MFC6021838.1"/>
    <property type="molecule type" value="Genomic_DNA"/>
</dbReference>